<protein>
    <submittedName>
        <fullName evidence="2">Uncharacterized protein</fullName>
    </submittedName>
</protein>
<dbReference type="AlphaFoldDB" id="A0A139WCJ2"/>
<keyword evidence="3" id="KW-1185">Reference proteome</keyword>
<feature type="signal peptide" evidence="1">
    <location>
        <begin position="1"/>
        <end position="18"/>
    </location>
</feature>
<gene>
    <name evidence="2" type="primary">AUGUSTUS-3.0.2_34266</name>
    <name evidence="2" type="ORF">TcasGA2_TC034266</name>
</gene>
<reference evidence="2 3" key="1">
    <citation type="journal article" date="2008" name="Nature">
        <title>The genome of the model beetle and pest Tribolium castaneum.</title>
        <authorList>
            <consortium name="Tribolium Genome Sequencing Consortium"/>
            <person name="Richards S."/>
            <person name="Gibbs R.A."/>
            <person name="Weinstock G.M."/>
            <person name="Brown S.J."/>
            <person name="Denell R."/>
            <person name="Beeman R.W."/>
            <person name="Gibbs R."/>
            <person name="Beeman R.W."/>
            <person name="Brown S.J."/>
            <person name="Bucher G."/>
            <person name="Friedrich M."/>
            <person name="Grimmelikhuijzen C.J."/>
            <person name="Klingler M."/>
            <person name="Lorenzen M."/>
            <person name="Richards S."/>
            <person name="Roth S."/>
            <person name="Schroder R."/>
            <person name="Tautz D."/>
            <person name="Zdobnov E.M."/>
            <person name="Muzny D."/>
            <person name="Gibbs R.A."/>
            <person name="Weinstock G.M."/>
            <person name="Attaway T."/>
            <person name="Bell S."/>
            <person name="Buhay C.J."/>
            <person name="Chandrabose M.N."/>
            <person name="Chavez D."/>
            <person name="Clerk-Blankenburg K.P."/>
            <person name="Cree A."/>
            <person name="Dao M."/>
            <person name="Davis C."/>
            <person name="Chacko J."/>
            <person name="Dinh H."/>
            <person name="Dugan-Rocha S."/>
            <person name="Fowler G."/>
            <person name="Garner T.T."/>
            <person name="Garnes J."/>
            <person name="Gnirke A."/>
            <person name="Hawes A."/>
            <person name="Hernandez J."/>
            <person name="Hines S."/>
            <person name="Holder M."/>
            <person name="Hume J."/>
            <person name="Jhangiani S.N."/>
            <person name="Joshi V."/>
            <person name="Khan Z.M."/>
            <person name="Jackson L."/>
            <person name="Kovar C."/>
            <person name="Kowis A."/>
            <person name="Lee S."/>
            <person name="Lewis L.R."/>
            <person name="Margolis J."/>
            <person name="Morgan M."/>
            <person name="Nazareth L.V."/>
            <person name="Nguyen N."/>
            <person name="Okwuonu G."/>
            <person name="Parker D."/>
            <person name="Richards S."/>
            <person name="Ruiz S.J."/>
            <person name="Santibanez J."/>
            <person name="Savard J."/>
            <person name="Scherer S.E."/>
            <person name="Schneider B."/>
            <person name="Sodergren E."/>
            <person name="Tautz D."/>
            <person name="Vattahil S."/>
            <person name="Villasana D."/>
            <person name="White C.S."/>
            <person name="Wright R."/>
            <person name="Park Y."/>
            <person name="Beeman R.W."/>
            <person name="Lord J."/>
            <person name="Oppert B."/>
            <person name="Lorenzen M."/>
            <person name="Brown S."/>
            <person name="Wang L."/>
            <person name="Savard J."/>
            <person name="Tautz D."/>
            <person name="Richards S."/>
            <person name="Weinstock G."/>
            <person name="Gibbs R.A."/>
            <person name="Liu Y."/>
            <person name="Worley K."/>
            <person name="Weinstock G."/>
            <person name="Elsik C.G."/>
            <person name="Reese J.T."/>
            <person name="Elhaik E."/>
            <person name="Landan G."/>
            <person name="Graur D."/>
            <person name="Arensburger P."/>
            <person name="Atkinson P."/>
            <person name="Beeman R.W."/>
            <person name="Beidler J."/>
            <person name="Brown S.J."/>
            <person name="Demuth J.P."/>
            <person name="Drury D.W."/>
            <person name="Du Y.Z."/>
            <person name="Fujiwara H."/>
            <person name="Lorenzen M."/>
            <person name="Maselli V."/>
            <person name="Osanai M."/>
            <person name="Park Y."/>
            <person name="Robertson H.M."/>
            <person name="Tu Z."/>
            <person name="Wang J.J."/>
            <person name="Wang S."/>
            <person name="Richards S."/>
            <person name="Song H."/>
            <person name="Zhang L."/>
            <person name="Sodergren E."/>
            <person name="Werner D."/>
            <person name="Stanke M."/>
            <person name="Morgenstern B."/>
            <person name="Solovyev V."/>
            <person name="Kosarev P."/>
            <person name="Brown G."/>
            <person name="Chen H.C."/>
            <person name="Ermolaeva O."/>
            <person name="Hlavina W."/>
            <person name="Kapustin Y."/>
            <person name="Kiryutin B."/>
            <person name="Kitts P."/>
            <person name="Maglott D."/>
            <person name="Pruitt K."/>
            <person name="Sapojnikov V."/>
            <person name="Souvorov A."/>
            <person name="Mackey A.J."/>
            <person name="Waterhouse R.M."/>
            <person name="Wyder S."/>
            <person name="Zdobnov E.M."/>
            <person name="Zdobnov E.M."/>
            <person name="Wyder S."/>
            <person name="Kriventseva E.V."/>
            <person name="Kadowaki T."/>
            <person name="Bork P."/>
            <person name="Aranda M."/>
            <person name="Bao R."/>
            <person name="Beermann A."/>
            <person name="Berns N."/>
            <person name="Bolognesi R."/>
            <person name="Bonneton F."/>
            <person name="Bopp D."/>
            <person name="Brown S.J."/>
            <person name="Bucher G."/>
            <person name="Butts T."/>
            <person name="Chaumot A."/>
            <person name="Denell R.E."/>
            <person name="Ferrier D.E."/>
            <person name="Friedrich M."/>
            <person name="Gordon C.M."/>
            <person name="Jindra M."/>
            <person name="Klingler M."/>
            <person name="Lan Q."/>
            <person name="Lattorff H.M."/>
            <person name="Laudet V."/>
            <person name="von Levetsow C."/>
            <person name="Liu Z."/>
            <person name="Lutz R."/>
            <person name="Lynch J.A."/>
            <person name="da Fonseca R.N."/>
            <person name="Posnien N."/>
            <person name="Reuter R."/>
            <person name="Roth S."/>
            <person name="Savard J."/>
            <person name="Schinko J.B."/>
            <person name="Schmitt C."/>
            <person name="Schoppmeier M."/>
            <person name="Schroder R."/>
            <person name="Shippy T.D."/>
            <person name="Simonnet F."/>
            <person name="Marques-Souza H."/>
            <person name="Tautz D."/>
            <person name="Tomoyasu Y."/>
            <person name="Trauner J."/>
            <person name="Van der Zee M."/>
            <person name="Vervoort M."/>
            <person name="Wittkopp N."/>
            <person name="Wimmer E.A."/>
            <person name="Yang X."/>
            <person name="Jones A.K."/>
            <person name="Sattelle D.B."/>
            <person name="Ebert P.R."/>
            <person name="Nelson D."/>
            <person name="Scott J.G."/>
            <person name="Beeman R.W."/>
            <person name="Muthukrishnan S."/>
            <person name="Kramer K.J."/>
            <person name="Arakane Y."/>
            <person name="Beeman R.W."/>
            <person name="Zhu Q."/>
            <person name="Hogenkamp D."/>
            <person name="Dixit R."/>
            <person name="Oppert B."/>
            <person name="Jiang H."/>
            <person name="Zou Z."/>
            <person name="Marshall J."/>
            <person name="Elpidina E."/>
            <person name="Vinokurov K."/>
            <person name="Oppert C."/>
            <person name="Zou Z."/>
            <person name="Evans J."/>
            <person name="Lu Z."/>
            <person name="Zhao P."/>
            <person name="Sumathipala N."/>
            <person name="Altincicek B."/>
            <person name="Vilcinskas A."/>
            <person name="Williams M."/>
            <person name="Hultmark D."/>
            <person name="Hetru C."/>
            <person name="Jiang H."/>
            <person name="Grimmelikhuijzen C.J."/>
            <person name="Hauser F."/>
            <person name="Cazzamali G."/>
            <person name="Williamson M."/>
            <person name="Park Y."/>
            <person name="Li B."/>
            <person name="Tanaka Y."/>
            <person name="Predel R."/>
            <person name="Neupert S."/>
            <person name="Schachtner J."/>
            <person name="Verleyen P."/>
            <person name="Raible F."/>
            <person name="Bork P."/>
            <person name="Friedrich M."/>
            <person name="Walden K.K."/>
            <person name="Robertson H.M."/>
            <person name="Angeli S."/>
            <person name="Foret S."/>
            <person name="Bucher G."/>
            <person name="Schuetz S."/>
            <person name="Maleszka R."/>
            <person name="Wimmer E.A."/>
            <person name="Beeman R.W."/>
            <person name="Lorenzen M."/>
            <person name="Tomoyasu Y."/>
            <person name="Miller S.C."/>
            <person name="Grossmann D."/>
            <person name="Bucher G."/>
        </authorList>
    </citation>
    <scope>NUCLEOTIDE SEQUENCE [LARGE SCALE GENOMIC DNA]</scope>
    <source>
        <strain evidence="2 3">Georgia GA2</strain>
    </source>
</reference>
<dbReference type="InParanoid" id="A0A139WCJ2"/>
<proteinExistence type="predicted"/>
<sequence>MKFIFTILFLGVCVVVIATDKEKNSEKDNDKKHETFVEIDMILSVGLQLPDWKRHKILHQIGAREYLRTNEKDYELRWKHFRDIDLTKIRVVPENYTDTTGCWVATEDSTHYYFYINGSLEYIKRKS</sequence>
<feature type="chain" id="PRO_5007299703" evidence="1">
    <location>
        <begin position="19"/>
        <end position="127"/>
    </location>
</feature>
<name>A0A139WCJ2_TRICA</name>
<accession>A0A139WCJ2</accession>
<evidence type="ECO:0000313" key="3">
    <source>
        <dbReference type="Proteomes" id="UP000007266"/>
    </source>
</evidence>
<organism evidence="2 3">
    <name type="scientific">Tribolium castaneum</name>
    <name type="common">Red flour beetle</name>
    <dbReference type="NCBI Taxonomy" id="7070"/>
    <lineage>
        <taxon>Eukaryota</taxon>
        <taxon>Metazoa</taxon>
        <taxon>Ecdysozoa</taxon>
        <taxon>Arthropoda</taxon>
        <taxon>Hexapoda</taxon>
        <taxon>Insecta</taxon>
        <taxon>Pterygota</taxon>
        <taxon>Neoptera</taxon>
        <taxon>Endopterygota</taxon>
        <taxon>Coleoptera</taxon>
        <taxon>Polyphaga</taxon>
        <taxon>Cucujiformia</taxon>
        <taxon>Tenebrionidae</taxon>
        <taxon>Tenebrionidae incertae sedis</taxon>
        <taxon>Tribolium</taxon>
    </lineage>
</organism>
<evidence type="ECO:0000256" key="1">
    <source>
        <dbReference type="SAM" id="SignalP"/>
    </source>
</evidence>
<reference evidence="2 3" key="2">
    <citation type="journal article" date="2010" name="Nucleic Acids Res.">
        <title>BeetleBase in 2010: revisions to provide comprehensive genomic information for Tribolium castaneum.</title>
        <authorList>
            <person name="Kim H.S."/>
            <person name="Murphy T."/>
            <person name="Xia J."/>
            <person name="Caragea D."/>
            <person name="Park Y."/>
            <person name="Beeman R.W."/>
            <person name="Lorenzen M.D."/>
            <person name="Butcher S."/>
            <person name="Manak J.R."/>
            <person name="Brown S.J."/>
        </authorList>
    </citation>
    <scope>GENOME REANNOTATION</scope>
    <source>
        <strain evidence="2 3">Georgia GA2</strain>
    </source>
</reference>
<dbReference type="EMBL" id="KQ971368">
    <property type="protein sequence ID" value="KYB25624.1"/>
    <property type="molecule type" value="Genomic_DNA"/>
</dbReference>
<keyword evidence="1" id="KW-0732">Signal</keyword>
<dbReference type="Proteomes" id="UP000007266">
    <property type="component" value="Linkage group 9"/>
</dbReference>
<evidence type="ECO:0000313" key="2">
    <source>
        <dbReference type="EMBL" id="KYB25624.1"/>
    </source>
</evidence>